<keyword evidence="3" id="KW-1185">Reference proteome</keyword>
<organism evidence="2 3">
    <name type="scientific">Seiridium unicorne</name>
    <dbReference type="NCBI Taxonomy" id="138068"/>
    <lineage>
        <taxon>Eukaryota</taxon>
        <taxon>Fungi</taxon>
        <taxon>Dikarya</taxon>
        <taxon>Ascomycota</taxon>
        <taxon>Pezizomycotina</taxon>
        <taxon>Sordariomycetes</taxon>
        <taxon>Xylariomycetidae</taxon>
        <taxon>Amphisphaeriales</taxon>
        <taxon>Sporocadaceae</taxon>
        <taxon>Seiridium</taxon>
    </lineage>
</organism>
<dbReference type="EMBL" id="JARVKF010000112">
    <property type="protein sequence ID" value="KAK9422650.1"/>
    <property type="molecule type" value="Genomic_DNA"/>
</dbReference>
<protein>
    <recommendedName>
        <fullName evidence="4">Extracellular serine-rich protein</fullName>
    </recommendedName>
</protein>
<evidence type="ECO:0000256" key="1">
    <source>
        <dbReference type="SAM" id="SignalP"/>
    </source>
</evidence>
<feature type="signal peptide" evidence="1">
    <location>
        <begin position="1"/>
        <end position="23"/>
    </location>
</feature>
<dbReference type="Proteomes" id="UP001408356">
    <property type="component" value="Unassembled WGS sequence"/>
</dbReference>
<proteinExistence type="predicted"/>
<comment type="caution">
    <text evidence="2">The sequence shown here is derived from an EMBL/GenBank/DDBJ whole genome shotgun (WGS) entry which is preliminary data.</text>
</comment>
<dbReference type="Gene3D" id="2.60.40.420">
    <property type="entry name" value="Cupredoxins - blue copper proteins"/>
    <property type="match status" value="2"/>
</dbReference>
<gene>
    <name evidence="2" type="ORF">SUNI508_00513</name>
</gene>
<evidence type="ECO:0000313" key="3">
    <source>
        <dbReference type="Proteomes" id="UP001408356"/>
    </source>
</evidence>
<dbReference type="PANTHER" id="PTHR34883">
    <property type="entry name" value="SERINE-RICH PROTEIN, PUTATIVE-RELATED-RELATED"/>
    <property type="match status" value="1"/>
</dbReference>
<evidence type="ECO:0008006" key="4">
    <source>
        <dbReference type="Google" id="ProtNLM"/>
    </source>
</evidence>
<accession>A0ABR2V6W6</accession>
<dbReference type="SUPFAM" id="SSF49503">
    <property type="entry name" value="Cupredoxins"/>
    <property type="match status" value="2"/>
</dbReference>
<evidence type="ECO:0000313" key="2">
    <source>
        <dbReference type="EMBL" id="KAK9422650.1"/>
    </source>
</evidence>
<dbReference type="InterPro" id="IPR008972">
    <property type="entry name" value="Cupredoxin"/>
</dbReference>
<keyword evidence="1" id="KW-0732">Signal</keyword>
<sequence>MAPLRSPHDVLLSALPLCSLVWAVQYHVKVGAGGQLKFDPETLNAQVGDQITYHFFAKNHSVVQSAFAEPCKPQAQGFFSGFVTTSSQNVEAPTTFTINVNDTKPIWVYCGRQSKTNNAHCQSGKVHAVNAPAEGPNTFANFKSLATKAQKPSRTPADGLPVGGLRKLRVDVGFDGDLVFNPSNVGELPQTIVEFSFDPANHSIVQSSFDAPCQPLDAEFSAPFVPTRQTPAGVTFEVEIQDTKPIWFYCAQTAKTHCQAGMVGSINAATTGDKTCEAFQALAAKAPASNIQPHQPNVGILKVNGTPIYNVGSVVFDSTKTGWDPSIVTGVPKPGYTYSPYIVSMAGGAVPENYGWTDGISSNATEYLRIMQFLDNVLVEILYAGYQRLSEGDWKGLYPESITRTIGSMLAQALVQRSTYIESLQHYNKPTIDGCQFALHSDDLEDWLQNSLTLMTLSIGSVMDIITQIAGADHSMIAALATTIGAKARMSAAINMMQNHMAASAPREVLIPVELAIGYVHGKYNVSDTCGSGVDALKGVDYPALGITARETRTGTGRLTRITVSLPSVSGSKYLAWIGPWGGIKYSDVGADGKPAVPENLSGHVWVVMTSSKGLKAKDISSSVLTGMERAWVTDPWAHS</sequence>
<dbReference type="CDD" id="cd00920">
    <property type="entry name" value="Cupredoxin"/>
    <property type="match status" value="2"/>
</dbReference>
<name>A0ABR2V6W6_9PEZI</name>
<dbReference type="PANTHER" id="PTHR34883:SF15">
    <property type="entry name" value="EXTRACELLULAR SERINE-RICH PROTEIN"/>
    <property type="match status" value="1"/>
</dbReference>
<feature type="chain" id="PRO_5047325360" description="Extracellular serine-rich protein" evidence="1">
    <location>
        <begin position="24"/>
        <end position="640"/>
    </location>
</feature>
<dbReference type="InterPro" id="IPR052953">
    <property type="entry name" value="Ser-rich/MCO-related"/>
</dbReference>
<reference evidence="2 3" key="1">
    <citation type="journal article" date="2024" name="J. Plant Pathol.">
        <title>Sequence and assembly of the genome of Seiridium unicorne, isolate CBS 538.82, causal agent of cypress canker disease.</title>
        <authorList>
            <person name="Scali E."/>
            <person name="Rocca G.D."/>
            <person name="Danti R."/>
            <person name="Garbelotto M."/>
            <person name="Barberini S."/>
            <person name="Baroncelli R."/>
            <person name="Emiliani G."/>
        </authorList>
    </citation>
    <scope>NUCLEOTIDE SEQUENCE [LARGE SCALE GENOMIC DNA]</scope>
    <source>
        <strain evidence="2 3">BM-138-508</strain>
    </source>
</reference>